<keyword evidence="4" id="KW-1185">Reference proteome</keyword>
<dbReference type="InterPro" id="IPR036249">
    <property type="entry name" value="Thioredoxin-like_sf"/>
</dbReference>
<gene>
    <name evidence="3" type="ORF">PT974_01150</name>
</gene>
<evidence type="ECO:0000313" key="4">
    <source>
        <dbReference type="Proteomes" id="UP001338125"/>
    </source>
</evidence>
<protein>
    <recommendedName>
        <fullName evidence="2">Thioredoxin domain-containing protein</fullName>
    </recommendedName>
</protein>
<feature type="domain" description="Thioredoxin" evidence="2">
    <location>
        <begin position="44"/>
        <end position="201"/>
    </location>
</feature>
<proteinExistence type="predicted"/>
<evidence type="ECO:0000259" key="2">
    <source>
        <dbReference type="PROSITE" id="PS51352"/>
    </source>
</evidence>
<dbReference type="InterPro" id="IPR013766">
    <property type="entry name" value="Thioredoxin_domain"/>
</dbReference>
<sequence length="221" mass="24289">MQACKRPPSALSVKPHHLTLTTPSPRHAPPPLSSSSSLLLFRSSSSNNPWQPPKPPSQQQGRHLFFSTSASTQHTNSRIFDPIRSNDSFHTHLSLSASLGRPLLTLWTASWCPTCRSVEPLLRTLITSGVGESHGGVLFAPIEFDAPEMTSSSEPPLAMTFMITSIPTLLSFDAGEPQTSTKVTDARSLADRQFLVEWICNEAQRHGGVAYWLCIWGSVWQ</sequence>
<reference evidence="3 4" key="1">
    <citation type="submission" date="2024-01" db="EMBL/GenBank/DDBJ databases">
        <title>Complete genome of Cladobotryum mycophilum ATHUM6906.</title>
        <authorList>
            <person name="Christinaki A.C."/>
            <person name="Myridakis A.I."/>
            <person name="Kouvelis V.N."/>
        </authorList>
    </citation>
    <scope>NUCLEOTIDE SEQUENCE [LARGE SCALE GENOMIC DNA]</scope>
    <source>
        <strain evidence="3 4">ATHUM6906</strain>
    </source>
</reference>
<dbReference type="Gene3D" id="3.40.30.10">
    <property type="entry name" value="Glutaredoxin"/>
    <property type="match status" value="1"/>
</dbReference>
<name>A0ABR0T2U2_9HYPO</name>
<dbReference type="PROSITE" id="PS51352">
    <property type="entry name" value="THIOREDOXIN_2"/>
    <property type="match status" value="1"/>
</dbReference>
<feature type="region of interest" description="Disordered" evidence="1">
    <location>
        <begin position="1"/>
        <end position="61"/>
    </location>
</feature>
<feature type="compositionally biased region" description="Low complexity" evidence="1">
    <location>
        <begin position="33"/>
        <end position="49"/>
    </location>
</feature>
<comment type="caution">
    <text evidence="3">The sequence shown here is derived from an EMBL/GenBank/DDBJ whole genome shotgun (WGS) entry which is preliminary data.</text>
</comment>
<organism evidence="3 4">
    <name type="scientific">Cladobotryum mycophilum</name>
    <dbReference type="NCBI Taxonomy" id="491253"/>
    <lineage>
        <taxon>Eukaryota</taxon>
        <taxon>Fungi</taxon>
        <taxon>Dikarya</taxon>
        <taxon>Ascomycota</taxon>
        <taxon>Pezizomycotina</taxon>
        <taxon>Sordariomycetes</taxon>
        <taxon>Hypocreomycetidae</taxon>
        <taxon>Hypocreales</taxon>
        <taxon>Hypocreaceae</taxon>
        <taxon>Cladobotryum</taxon>
    </lineage>
</organism>
<dbReference type="Pfam" id="PF00085">
    <property type="entry name" value="Thioredoxin"/>
    <property type="match status" value="1"/>
</dbReference>
<dbReference type="EMBL" id="JAVFKD010000001">
    <property type="protein sequence ID" value="KAK5998768.1"/>
    <property type="molecule type" value="Genomic_DNA"/>
</dbReference>
<dbReference type="Proteomes" id="UP001338125">
    <property type="component" value="Unassembled WGS sequence"/>
</dbReference>
<dbReference type="SUPFAM" id="SSF52833">
    <property type="entry name" value="Thioredoxin-like"/>
    <property type="match status" value="1"/>
</dbReference>
<evidence type="ECO:0000256" key="1">
    <source>
        <dbReference type="SAM" id="MobiDB-lite"/>
    </source>
</evidence>
<evidence type="ECO:0000313" key="3">
    <source>
        <dbReference type="EMBL" id="KAK5998768.1"/>
    </source>
</evidence>
<accession>A0ABR0T2U2</accession>